<dbReference type="CDD" id="cd03454">
    <property type="entry name" value="YdeM"/>
    <property type="match status" value="1"/>
</dbReference>
<dbReference type="InterPro" id="IPR052342">
    <property type="entry name" value="MCH/BMMD"/>
</dbReference>
<dbReference type="HOGENOM" id="CLU_094876_1_0_5"/>
<feature type="domain" description="MaoC-like" evidence="1">
    <location>
        <begin position="17"/>
        <end position="111"/>
    </location>
</feature>
<dbReference type="OrthoDB" id="9796589at2"/>
<dbReference type="Pfam" id="PF01575">
    <property type="entry name" value="MaoC_dehydratas"/>
    <property type="match status" value="1"/>
</dbReference>
<dbReference type="RefSeq" id="WP_009210248.1">
    <property type="nucleotide sequence ID" value="NZ_BBWP01000002.1"/>
</dbReference>
<organism evidence="2 3">
    <name type="scientific">Aurantimonas manganoxydans (strain ATCC BAA-1229 / DSM 21871 / SI85-9A1)</name>
    <dbReference type="NCBI Taxonomy" id="287752"/>
    <lineage>
        <taxon>Bacteria</taxon>
        <taxon>Pseudomonadati</taxon>
        <taxon>Pseudomonadota</taxon>
        <taxon>Alphaproteobacteria</taxon>
        <taxon>Hyphomicrobiales</taxon>
        <taxon>Aurantimonadaceae</taxon>
        <taxon>Aurantimonas</taxon>
    </lineage>
</organism>
<evidence type="ECO:0000313" key="2">
    <source>
        <dbReference type="EMBL" id="EAS51610.1"/>
    </source>
</evidence>
<protein>
    <submittedName>
        <fullName evidence="2">Possible acyl dehydratase</fullName>
    </submittedName>
</protein>
<dbReference type="Proteomes" id="UP000000321">
    <property type="component" value="Unassembled WGS sequence"/>
</dbReference>
<dbReference type="SUPFAM" id="SSF54637">
    <property type="entry name" value="Thioesterase/thiol ester dehydrase-isomerase"/>
    <property type="match status" value="1"/>
</dbReference>
<gene>
    <name evidence="2" type="ORF">SI859A1_02426</name>
</gene>
<dbReference type="AlphaFoldDB" id="Q1YLX1"/>
<proteinExistence type="predicted"/>
<dbReference type="PANTHER" id="PTHR43664">
    <property type="entry name" value="MONOAMINE OXIDASE-RELATED"/>
    <property type="match status" value="1"/>
</dbReference>
<evidence type="ECO:0000313" key="3">
    <source>
        <dbReference type="Proteomes" id="UP000000321"/>
    </source>
</evidence>
<dbReference type="PANTHER" id="PTHR43664:SF1">
    <property type="entry name" value="BETA-METHYLMALYL-COA DEHYDRATASE"/>
    <property type="match status" value="1"/>
</dbReference>
<dbReference type="InterPro" id="IPR029069">
    <property type="entry name" value="HotDog_dom_sf"/>
</dbReference>
<sequence length="150" mass="16678">MRTYEDFTEGLEIDLGPYPVTRDEVIEFGREFDPQPFHLDEEAAKDTLLGGLSASGWHSCAMMMRMMADAYILDSSSQGSPGVDYVRWKRPVRPGDVLHGTARVVSRRLSSKRPTLGILKITTDLRNQTGETVLESAYTLLALTREGLAA</sequence>
<dbReference type="BioCyc" id="AURANTIMONAS:SI859A1_02426-MONOMER"/>
<reference evidence="2 3" key="1">
    <citation type="journal article" date="2008" name="Appl. Environ. Microbiol.">
        <title>Genomic insights into Mn(II) oxidation by the marine alphaproteobacterium Aurantimonas sp. strain SI85-9A1.</title>
        <authorList>
            <person name="Dick G.J."/>
            <person name="Podell S."/>
            <person name="Johnson H.A."/>
            <person name="Rivera-Espinoza Y."/>
            <person name="Bernier-Latmani R."/>
            <person name="McCarthy J.K."/>
            <person name="Torpey J.W."/>
            <person name="Clement B.G."/>
            <person name="Gaasterland T."/>
            <person name="Tebo B.M."/>
        </authorList>
    </citation>
    <scope>NUCLEOTIDE SEQUENCE [LARGE SCALE GENOMIC DNA]</scope>
    <source>
        <strain evidence="2 3">SI85-9A1</strain>
    </source>
</reference>
<accession>Q1YLX1</accession>
<keyword evidence="3" id="KW-1185">Reference proteome</keyword>
<comment type="caution">
    <text evidence="2">The sequence shown here is derived from an EMBL/GenBank/DDBJ whole genome shotgun (WGS) entry which is preliminary data.</text>
</comment>
<evidence type="ECO:0000259" key="1">
    <source>
        <dbReference type="Pfam" id="PF01575"/>
    </source>
</evidence>
<name>Q1YLX1_AURMS</name>
<dbReference type="EMBL" id="AAPJ01000001">
    <property type="protein sequence ID" value="EAS51610.1"/>
    <property type="molecule type" value="Genomic_DNA"/>
</dbReference>
<dbReference type="InterPro" id="IPR002539">
    <property type="entry name" value="MaoC-like_dom"/>
</dbReference>
<dbReference type="Gene3D" id="3.10.129.10">
    <property type="entry name" value="Hotdog Thioesterase"/>
    <property type="match status" value="1"/>
</dbReference>